<dbReference type="Proteomes" id="UP000199527">
    <property type="component" value="Unassembled WGS sequence"/>
</dbReference>
<dbReference type="OrthoDB" id="9151800at2"/>
<organism evidence="4 5">
    <name type="scientific">Ferrimonas sediminum</name>
    <dbReference type="NCBI Taxonomy" id="718193"/>
    <lineage>
        <taxon>Bacteria</taxon>
        <taxon>Pseudomonadati</taxon>
        <taxon>Pseudomonadota</taxon>
        <taxon>Gammaproteobacteria</taxon>
        <taxon>Alteromonadales</taxon>
        <taxon>Ferrimonadaceae</taxon>
        <taxon>Ferrimonas</taxon>
    </lineage>
</organism>
<dbReference type="Pfam" id="PF00440">
    <property type="entry name" value="TetR_N"/>
    <property type="match status" value="1"/>
</dbReference>
<dbReference type="InterPro" id="IPR023772">
    <property type="entry name" value="DNA-bd_HTH_TetR-type_CS"/>
</dbReference>
<feature type="domain" description="HTH tetR-type" evidence="3">
    <location>
        <begin position="15"/>
        <end position="75"/>
    </location>
</feature>
<dbReference type="PROSITE" id="PS50977">
    <property type="entry name" value="HTH_TETR_2"/>
    <property type="match status" value="1"/>
</dbReference>
<dbReference type="GO" id="GO:0003677">
    <property type="term" value="F:DNA binding"/>
    <property type="evidence" value="ECO:0007669"/>
    <property type="project" value="UniProtKB-UniRule"/>
</dbReference>
<evidence type="ECO:0000313" key="5">
    <source>
        <dbReference type="Proteomes" id="UP000199527"/>
    </source>
</evidence>
<dbReference type="InterPro" id="IPR009057">
    <property type="entry name" value="Homeodomain-like_sf"/>
</dbReference>
<accession>A0A1G8NQ82</accession>
<sequence length="240" mass="27168">MTAKRSGRQSANSAQQTRKQILCVAGELFVEKGFDRVSVREIADSAGVSHGLIRHHFGSKHQIWEQVCDRVLNDVLMQIKTILSELDPKLPANERYFSLISRFLATQLCDPRPMRLMVDAVRDNEMLFNYFQDAPADIEALFDSELRAVQAQGYLEGMKVKEMKWLICMFTDAPATLAPLLVDVYDTSLDKARVQHWMLACQLLANPLGISNDKIPRPATLEEVALPWSRCTPDDLCDET</sequence>
<reference evidence="5" key="1">
    <citation type="submission" date="2016-10" db="EMBL/GenBank/DDBJ databases">
        <authorList>
            <person name="Varghese N."/>
            <person name="Submissions S."/>
        </authorList>
    </citation>
    <scope>NUCLEOTIDE SEQUENCE [LARGE SCALE GENOMIC DNA]</scope>
    <source>
        <strain evidence="5">DSM 23317</strain>
    </source>
</reference>
<gene>
    <name evidence="4" type="ORF">SAMN04488540_103178</name>
</gene>
<feature type="DNA-binding region" description="H-T-H motif" evidence="2">
    <location>
        <begin position="38"/>
        <end position="57"/>
    </location>
</feature>
<dbReference type="Gene3D" id="1.10.357.10">
    <property type="entry name" value="Tetracycline Repressor, domain 2"/>
    <property type="match status" value="1"/>
</dbReference>
<evidence type="ECO:0000256" key="2">
    <source>
        <dbReference type="PROSITE-ProRule" id="PRU00335"/>
    </source>
</evidence>
<evidence type="ECO:0000259" key="3">
    <source>
        <dbReference type="PROSITE" id="PS50977"/>
    </source>
</evidence>
<dbReference type="PANTHER" id="PTHR43479">
    <property type="entry name" value="ACREF/ENVCD OPERON REPRESSOR-RELATED"/>
    <property type="match status" value="1"/>
</dbReference>
<proteinExistence type="predicted"/>
<dbReference type="RefSeq" id="WP_090363098.1">
    <property type="nucleotide sequence ID" value="NZ_FNEM01000003.1"/>
</dbReference>
<dbReference type="SUPFAM" id="SSF46689">
    <property type="entry name" value="Homeodomain-like"/>
    <property type="match status" value="1"/>
</dbReference>
<evidence type="ECO:0000313" key="4">
    <source>
        <dbReference type="EMBL" id="SDI81660.1"/>
    </source>
</evidence>
<name>A0A1G8NQ82_9GAMM</name>
<dbReference type="PANTHER" id="PTHR43479:SF12">
    <property type="entry name" value="TRANSCRIPTIONAL REGULATORY PROTEIN"/>
    <property type="match status" value="1"/>
</dbReference>
<dbReference type="EMBL" id="FNEM01000003">
    <property type="protein sequence ID" value="SDI81660.1"/>
    <property type="molecule type" value="Genomic_DNA"/>
</dbReference>
<keyword evidence="1 2" id="KW-0238">DNA-binding</keyword>
<dbReference type="InterPro" id="IPR001647">
    <property type="entry name" value="HTH_TetR"/>
</dbReference>
<protein>
    <submittedName>
        <fullName evidence="4">DNA-binding transcriptional regulator, AcrR family</fullName>
    </submittedName>
</protein>
<keyword evidence="5" id="KW-1185">Reference proteome</keyword>
<dbReference type="PRINTS" id="PR00455">
    <property type="entry name" value="HTHTETR"/>
</dbReference>
<evidence type="ECO:0000256" key="1">
    <source>
        <dbReference type="ARBA" id="ARBA00023125"/>
    </source>
</evidence>
<dbReference type="AlphaFoldDB" id="A0A1G8NQ82"/>
<dbReference type="PROSITE" id="PS01081">
    <property type="entry name" value="HTH_TETR_1"/>
    <property type="match status" value="1"/>
</dbReference>
<dbReference type="InterPro" id="IPR050624">
    <property type="entry name" value="HTH-type_Tx_Regulator"/>
</dbReference>